<evidence type="ECO:0000256" key="1">
    <source>
        <dbReference type="ARBA" id="ARBA00000077"/>
    </source>
</evidence>
<keyword evidence="8" id="KW-0378">Hydrolase</keyword>
<evidence type="ECO:0000256" key="7">
    <source>
        <dbReference type="ARBA" id="ARBA00022759"/>
    </source>
</evidence>
<reference evidence="11" key="1">
    <citation type="submission" date="2021-06" db="EMBL/GenBank/DDBJ databases">
        <authorList>
            <person name="Kallberg Y."/>
            <person name="Tangrot J."/>
            <person name="Rosling A."/>
        </authorList>
    </citation>
    <scope>NUCLEOTIDE SEQUENCE</scope>
    <source>
        <strain evidence="11">AZ414A</strain>
    </source>
</reference>
<dbReference type="InterPro" id="IPR011320">
    <property type="entry name" value="RNase_H1_N"/>
</dbReference>
<dbReference type="FunFam" id="3.40.970.10:FF:000001">
    <property type="entry name" value="Ribonuclease H1"/>
    <property type="match status" value="1"/>
</dbReference>
<dbReference type="InterPro" id="IPR050092">
    <property type="entry name" value="RNase_H"/>
</dbReference>
<dbReference type="InterPro" id="IPR036397">
    <property type="entry name" value="RNaseH_sf"/>
</dbReference>
<keyword evidence="7" id="KW-0255">Endonuclease</keyword>
<comment type="caution">
    <text evidence="11">The sequence shown here is derived from an EMBL/GenBank/DDBJ whole genome shotgun (WGS) entry which is preliminary data.</text>
</comment>
<dbReference type="Proteomes" id="UP000789706">
    <property type="component" value="Unassembled WGS sequence"/>
</dbReference>
<dbReference type="InterPro" id="IPR012337">
    <property type="entry name" value="RNaseH-like_sf"/>
</dbReference>
<evidence type="ECO:0000256" key="4">
    <source>
        <dbReference type="ARBA" id="ARBA00012180"/>
    </source>
</evidence>
<evidence type="ECO:0000256" key="5">
    <source>
        <dbReference type="ARBA" id="ARBA00022722"/>
    </source>
</evidence>
<dbReference type="SUPFAM" id="SSF55658">
    <property type="entry name" value="L9 N-domain-like"/>
    <property type="match status" value="1"/>
</dbReference>
<dbReference type="EC" id="3.1.26.4" evidence="4"/>
<dbReference type="SUPFAM" id="SSF53098">
    <property type="entry name" value="Ribonuclease H-like"/>
    <property type="match status" value="1"/>
</dbReference>
<sequence length="313" mass="35888">MAKRLLRNLFKAYINNSVKTKNAKVRNKPFPKTPKSSISRLLLDNSNNKIKKKELIKAEFKKMPRCKNSYYAVRVGHRPGVYNTWDECKLQVSNFPRCKFKKFANIKDAQEFVYGNIEPISNDSPLPSSSMLDTFKPKKKDVKNVMESSLSPITKDDDETSDSDVTKLMVWTDGCSLNNGQSGARAGIGVFWSDNNPRNLSERLPGPRQTNNRAEIMAIIRALETCPNDNITLEVKTDSKYVMKAYQSWIPNWEKNGWKNYAKKDVENKDLFTRMIRLIRARPGNVLIVTDDDLFSPEELAEIAKEIAQNQRN</sequence>
<evidence type="ECO:0000256" key="2">
    <source>
        <dbReference type="ARBA" id="ARBA00001946"/>
    </source>
</evidence>
<comment type="similarity">
    <text evidence="3">Belongs to the RNase H family.</text>
</comment>
<keyword evidence="12" id="KW-1185">Reference proteome</keyword>
<name>A0A9N8VFG9_9GLOM</name>
<dbReference type="Pfam" id="PF01693">
    <property type="entry name" value="Cauli_VI"/>
    <property type="match status" value="1"/>
</dbReference>
<feature type="domain" description="RNase H type-1" evidence="10">
    <location>
        <begin position="164"/>
        <end position="313"/>
    </location>
</feature>
<dbReference type="Gene3D" id="3.40.970.10">
    <property type="entry name" value="Ribonuclease H1, N-terminal domain"/>
    <property type="match status" value="1"/>
</dbReference>
<organism evidence="11 12">
    <name type="scientific">Diversispora eburnea</name>
    <dbReference type="NCBI Taxonomy" id="1213867"/>
    <lineage>
        <taxon>Eukaryota</taxon>
        <taxon>Fungi</taxon>
        <taxon>Fungi incertae sedis</taxon>
        <taxon>Mucoromycota</taxon>
        <taxon>Glomeromycotina</taxon>
        <taxon>Glomeromycetes</taxon>
        <taxon>Diversisporales</taxon>
        <taxon>Diversisporaceae</taxon>
        <taxon>Diversispora</taxon>
    </lineage>
</organism>
<evidence type="ECO:0000313" key="12">
    <source>
        <dbReference type="Proteomes" id="UP000789706"/>
    </source>
</evidence>
<evidence type="ECO:0000256" key="6">
    <source>
        <dbReference type="ARBA" id="ARBA00022723"/>
    </source>
</evidence>
<dbReference type="PANTHER" id="PTHR10642:SF26">
    <property type="entry name" value="RIBONUCLEASE H1"/>
    <property type="match status" value="1"/>
</dbReference>
<dbReference type="Gene3D" id="3.30.420.10">
    <property type="entry name" value="Ribonuclease H-like superfamily/Ribonuclease H"/>
    <property type="match status" value="1"/>
</dbReference>
<dbReference type="InterPro" id="IPR002156">
    <property type="entry name" value="RNaseH_domain"/>
</dbReference>
<gene>
    <name evidence="11" type="ORF">DEBURN_LOCUS2270</name>
</gene>
<dbReference type="GO" id="GO:0003676">
    <property type="term" value="F:nucleic acid binding"/>
    <property type="evidence" value="ECO:0007669"/>
    <property type="project" value="InterPro"/>
</dbReference>
<dbReference type="AlphaFoldDB" id="A0A9N8VFG9"/>
<dbReference type="EMBL" id="CAJVPK010000120">
    <property type="protein sequence ID" value="CAG8453363.1"/>
    <property type="molecule type" value="Genomic_DNA"/>
</dbReference>
<dbReference type="InterPro" id="IPR009027">
    <property type="entry name" value="Ribosomal_bL9/RNase_H1_N"/>
</dbReference>
<dbReference type="GO" id="GO:0046872">
    <property type="term" value="F:metal ion binding"/>
    <property type="evidence" value="ECO:0007669"/>
    <property type="project" value="UniProtKB-KW"/>
</dbReference>
<protein>
    <recommendedName>
        <fullName evidence="4">ribonuclease H</fullName>
        <ecNumber evidence="4">3.1.26.4</ecNumber>
    </recommendedName>
</protein>
<dbReference type="OrthoDB" id="128665at2759"/>
<keyword evidence="6" id="KW-0479">Metal-binding</keyword>
<evidence type="ECO:0000256" key="9">
    <source>
        <dbReference type="ARBA" id="ARBA00022842"/>
    </source>
</evidence>
<evidence type="ECO:0000256" key="3">
    <source>
        <dbReference type="ARBA" id="ARBA00005300"/>
    </source>
</evidence>
<evidence type="ECO:0000259" key="10">
    <source>
        <dbReference type="PROSITE" id="PS50879"/>
    </source>
</evidence>
<accession>A0A9N8VFG9</accession>
<keyword evidence="5" id="KW-0540">Nuclease</keyword>
<dbReference type="PANTHER" id="PTHR10642">
    <property type="entry name" value="RIBONUCLEASE H1"/>
    <property type="match status" value="1"/>
</dbReference>
<dbReference type="GO" id="GO:0043137">
    <property type="term" value="P:DNA replication, removal of RNA primer"/>
    <property type="evidence" value="ECO:0007669"/>
    <property type="project" value="TreeGrafter"/>
</dbReference>
<evidence type="ECO:0000313" key="11">
    <source>
        <dbReference type="EMBL" id="CAG8453363.1"/>
    </source>
</evidence>
<dbReference type="CDD" id="cd09280">
    <property type="entry name" value="RNase_HI_eukaryote_like"/>
    <property type="match status" value="1"/>
</dbReference>
<comment type="cofactor">
    <cofactor evidence="2">
        <name>Mg(2+)</name>
        <dbReference type="ChEBI" id="CHEBI:18420"/>
    </cofactor>
</comment>
<proteinExistence type="inferred from homology"/>
<evidence type="ECO:0000256" key="8">
    <source>
        <dbReference type="ARBA" id="ARBA00022801"/>
    </source>
</evidence>
<dbReference type="GO" id="GO:0004523">
    <property type="term" value="F:RNA-DNA hybrid ribonuclease activity"/>
    <property type="evidence" value="ECO:0007669"/>
    <property type="project" value="UniProtKB-EC"/>
</dbReference>
<dbReference type="InterPro" id="IPR037056">
    <property type="entry name" value="RNase_H1_N_sf"/>
</dbReference>
<dbReference type="Pfam" id="PF00075">
    <property type="entry name" value="RNase_H"/>
    <property type="match status" value="1"/>
</dbReference>
<keyword evidence="9" id="KW-0460">Magnesium</keyword>
<comment type="catalytic activity">
    <reaction evidence="1">
        <text>Endonucleolytic cleavage to 5'-phosphomonoester.</text>
        <dbReference type="EC" id="3.1.26.4"/>
    </reaction>
</comment>
<dbReference type="PROSITE" id="PS50879">
    <property type="entry name" value="RNASE_H_1"/>
    <property type="match status" value="1"/>
</dbReference>